<feature type="transmembrane region" description="Helical" evidence="6">
    <location>
        <begin position="328"/>
        <end position="353"/>
    </location>
</feature>
<gene>
    <name evidence="9" type="ORF">AVDCRST_MAG08-237</name>
</gene>
<keyword evidence="3 6" id="KW-0812">Transmembrane</keyword>
<dbReference type="InterPro" id="IPR029044">
    <property type="entry name" value="Nucleotide-diphossugar_trans"/>
</dbReference>
<comment type="subcellular location">
    <subcellularLocation>
        <location evidence="1">Membrane</location>
        <topology evidence="1">Multi-pass membrane protein</topology>
    </subcellularLocation>
</comment>
<keyword evidence="5 6" id="KW-0472">Membrane</keyword>
<feature type="transmembrane region" description="Helical" evidence="6">
    <location>
        <begin position="298"/>
        <end position="316"/>
    </location>
</feature>
<evidence type="ECO:0000256" key="3">
    <source>
        <dbReference type="ARBA" id="ARBA00022692"/>
    </source>
</evidence>
<dbReference type="Gene3D" id="3.90.550.10">
    <property type="entry name" value="Spore Coat Polysaccharide Biosynthesis Protein SpsA, Chain A"/>
    <property type="match status" value="1"/>
</dbReference>
<dbReference type="InterPro" id="IPR039528">
    <property type="entry name" value="DPM1-like"/>
</dbReference>
<dbReference type="PANTHER" id="PTHR48090:SF6">
    <property type="entry name" value="SLR5056 PROTEIN"/>
    <property type="match status" value="1"/>
</dbReference>
<feature type="domain" description="GtrA/DPMS transmembrane" evidence="8">
    <location>
        <begin position="267"/>
        <end position="385"/>
    </location>
</feature>
<dbReference type="AlphaFoldDB" id="A0A6J4H5M1"/>
<dbReference type="SUPFAM" id="SSF53448">
    <property type="entry name" value="Nucleotide-diphospho-sugar transferases"/>
    <property type="match status" value="1"/>
</dbReference>
<dbReference type="Pfam" id="PF00535">
    <property type="entry name" value="Glycos_transf_2"/>
    <property type="match status" value="1"/>
</dbReference>
<reference evidence="9" key="1">
    <citation type="submission" date="2020-02" db="EMBL/GenBank/DDBJ databases">
        <authorList>
            <person name="Meier V. D."/>
        </authorList>
    </citation>
    <scope>NUCLEOTIDE SEQUENCE</scope>
    <source>
        <strain evidence="9">AVDCRST_MAG08</strain>
    </source>
</reference>
<evidence type="ECO:0000259" key="7">
    <source>
        <dbReference type="Pfam" id="PF00535"/>
    </source>
</evidence>
<dbReference type="GO" id="GO:0000271">
    <property type="term" value="P:polysaccharide biosynthetic process"/>
    <property type="evidence" value="ECO:0007669"/>
    <property type="project" value="InterPro"/>
</dbReference>
<evidence type="ECO:0000256" key="2">
    <source>
        <dbReference type="ARBA" id="ARBA00022679"/>
    </source>
</evidence>
<dbReference type="PANTHER" id="PTHR48090">
    <property type="entry name" value="UNDECAPRENYL-PHOSPHATE 4-DEOXY-4-FORMAMIDO-L-ARABINOSE TRANSFERASE-RELATED"/>
    <property type="match status" value="1"/>
</dbReference>
<keyword evidence="9" id="KW-0328">Glycosyltransferase</keyword>
<feature type="domain" description="Glycosyltransferase 2-like" evidence="7">
    <location>
        <begin position="30"/>
        <end position="196"/>
    </location>
</feature>
<protein>
    <submittedName>
        <fullName evidence="9">Dolichol-phosphate mannosyltransferase homolog</fullName>
        <ecNumber evidence="9">2.4.1.83</ecNumber>
    </submittedName>
</protein>
<dbReference type="GO" id="GO:0016020">
    <property type="term" value="C:membrane"/>
    <property type="evidence" value="ECO:0007669"/>
    <property type="project" value="UniProtKB-SubCell"/>
</dbReference>
<dbReference type="InterPro" id="IPR007267">
    <property type="entry name" value="GtrA_DPMS_TM"/>
</dbReference>
<keyword evidence="4 6" id="KW-1133">Transmembrane helix</keyword>
<sequence length="389" mass="40849">MTTAPALVLHPDDTDVREAVTPATGPAELTVVVPCRNEAENVPVLVERLHRVLAGVAWEVVFVDDDSPDGTAAVAKSIATRDPKVRCIRRVGRRGLASACLEGMLASAAPFVAVMDGDLQHDERLLPLMLAALRQDEAEVVVGSRRVPGGDDAGGLSPVRRAVSEAGGALARAVLPVPLADPMSGFFALPRPLLEELAPRLTATGFKILLDVLLSASRPLEVLELPYAFRPRERGASKLDAGVLLEFLGLLLDKALGGRVPPRLVSFCAVGTAGVLVHLAALAVLNGVAQDASFEAKQWGATAVAMTANFFLNNLVTYRDRRLRGARLARGLLLFYAVCGIGAAANVGVATLLLDDGVFAWGAAGVAGALITVVWNYAVSSTLVWPAAR</sequence>
<evidence type="ECO:0000256" key="5">
    <source>
        <dbReference type="ARBA" id="ARBA00023136"/>
    </source>
</evidence>
<evidence type="ECO:0000256" key="6">
    <source>
        <dbReference type="SAM" id="Phobius"/>
    </source>
</evidence>
<feature type="transmembrane region" description="Helical" evidence="6">
    <location>
        <begin position="264"/>
        <end position="286"/>
    </location>
</feature>
<dbReference type="InterPro" id="IPR001173">
    <property type="entry name" value="Glyco_trans_2-like"/>
</dbReference>
<dbReference type="Pfam" id="PF04138">
    <property type="entry name" value="GtrA_DPMS_TM"/>
    <property type="match status" value="1"/>
</dbReference>
<evidence type="ECO:0000259" key="8">
    <source>
        <dbReference type="Pfam" id="PF04138"/>
    </source>
</evidence>
<dbReference type="CDD" id="cd06442">
    <property type="entry name" value="DPM1_like"/>
    <property type="match status" value="1"/>
</dbReference>
<evidence type="ECO:0000256" key="4">
    <source>
        <dbReference type="ARBA" id="ARBA00022989"/>
    </source>
</evidence>
<dbReference type="InterPro" id="IPR050256">
    <property type="entry name" value="Glycosyltransferase_2"/>
</dbReference>
<dbReference type="EC" id="2.4.1.83" evidence="9"/>
<organism evidence="9">
    <name type="scientific">uncultured Acetobacteraceae bacterium</name>
    <dbReference type="NCBI Taxonomy" id="169975"/>
    <lineage>
        <taxon>Bacteria</taxon>
        <taxon>Pseudomonadati</taxon>
        <taxon>Pseudomonadota</taxon>
        <taxon>Alphaproteobacteria</taxon>
        <taxon>Acetobacterales</taxon>
        <taxon>Acetobacteraceae</taxon>
        <taxon>environmental samples</taxon>
    </lineage>
</organism>
<proteinExistence type="predicted"/>
<evidence type="ECO:0000313" key="9">
    <source>
        <dbReference type="EMBL" id="CAA9213392.1"/>
    </source>
</evidence>
<feature type="transmembrane region" description="Helical" evidence="6">
    <location>
        <begin position="359"/>
        <end position="379"/>
    </location>
</feature>
<dbReference type="EMBL" id="CADCTG010000024">
    <property type="protein sequence ID" value="CAA9213392.1"/>
    <property type="molecule type" value="Genomic_DNA"/>
</dbReference>
<accession>A0A6J4H5M1</accession>
<dbReference type="GO" id="GO:0004582">
    <property type="term" value="F:dolichyl-phosphate beta-D-mannosyltransferase activity"/>
    <property type="evidence" value="ECO:0007669"/>
    <property type="project" value="UniProtKB-EC"/>
</dbReference>
<name>A0A6J4H5M1_9PROT</name>
<evidence type="ECO:0000256" key="1">
    <source>
        <dbReference type="ARBA" id="ARBA00004141"/>
    </source>
</evidence>
<keyword evidence="2 9" id="KW-0808">Transferase</keyword>